<gene>
    <name evidence="1" type="ORF">ABID46_000910</name>
</gene>
<evidence type="ECO:0000313" key="1">
    <source>
        <dbReference type="EMBL" id="MET3731341.1"/>
    </source>
</evidence>
<comment type="caution">
    <text evidence="1">The sequence shown here is derived from an EMBL/GenBank/DDBJ whole genome shotgun (WGS) entry which is preliminary data.</text>
</comment>
<dbReference type="Proteomes" id="UP001549146">
    <property type="component" value="Unassembled WGS sequence"/>
</dbReference>
<evidence type="ECO:0000313" key="2">
    <source>
        <dbReference type="Proteomes" id="UP001549146"/>
    </source>
</evidence>
<protein>
    <submittedName>
        <fullName evidence="1">Uncharacterized protein</fullName>
    </submittedName>
</protein>
<dbReference type="EMBL" id="JBEPMO010000004">
    <property type="protein sequence ID" value="MET3731341.1"/>
    <property type="molecule type" value="Genomic_DNA"/>
</dbReference>
<name>A0ABV2LSE1_9FLAO</name>
<organism evidence="1 2">
    <name type="scientific">Moheibacter stercoris</name>
    <dbReference type="NCBI Taxonomy" id="1628251"/>
    <lineage>
        <taxon>Bacteria</taxon>
        <taxon>Pseudomonadati</taxon>
        <taxon>Bacteroidota</taxon>
        <taxon>Flavobacteriia</taxon>
        <taxon>Flavobacteriales</taxon>
        <taxon>Weeksellaceae</taxon>
        <taxon>Moheibacter</taxon>
    </lineage>
</organism>
<accession>A0ABV2LSE1</accession>
<proteinExistence type="predicted"/>
<keyword evidence="2" id="KW-1185">Reference proteome</keyword>
<sequence>MVRIYIIVFVFFFLTNCQEGKKTESEVIPYNRILSKEIRETLPHLIELRNSTIEDRSSFQNGDLFSNFLVTENHIYLHTTMMDCVNRSFYEFTEKIEEENFTIWVDAESVQPERFFDLKNLKLVERSDEYMICKDWYWLKAKYKRIGTELKLEKISTILDNNYSATSFYDKQDSAFLHKVEVLMVEPEPEPTLPNENMK</sequence>
<dbReference type="RefSeq" id="WP_354507513.1">
    <property type="nucleotide sequence ID" value="NZ_JBEPMO010000004.1"/>
</dbReference>
<reference evidence="1 2" key="1">
    <citation type="submission" date="2024-06" db="EMBL/GenBank/DDBJ databases">
        <title>Genomic Encyclopedia of Type Strains, Phase IV (KMG-IV): sequencing the most valuable type-strain genomes for metagenomic binning, comparative biology and taxonomic classification.</title>
        <authorList>
            <person name="Goeker M."/>
        </authorList>
    </citation>
    <scope>NUCLEOTIDE SEQUENCE [LARGE SCALE GENOMIC DNA]</scope>
    <source>
        <strain evidence="1 2">DSM 29388</strain>
    </source>
</reference>